<keyword evidence="1" id="KW-0175">Coiled coil</keyword>
<dbReference type="AlphaFoldDB" id="A0A914HR44"/>
<accession>A0A914HR44</accession>
<feature type="coiled-coil region" evidence="1">
    <location>
        <begin position="39"/>
        <end position="69"/>
    </location>
</feature>
<name>A0A914HR44_GLORO</name>
<dbReference type="WBParaSite" id="Gr19_v10_g2934.t1">
    <property type="protein sequence ID" value="Gr19_v10_g2934.t1"/>
    <property type="gene ID" value="Gr19_v10_g2934"/>
</dbReference>
<evidence type="ECO:0000256" key="2">
    <source>
        <dbReference type="SAM" id="MobiDB-lite"/>
    </source>
</evidence>
<sequence>MYLTSFKTKLTFWNSNFVEISMSILTEYEKLEEKIGCDQKALLQRLNALEQKQTQFNEREQQLTDFLEQFVEERNKKFEEQKETDKRKGKLSAKMVKEYQKQQQVE</sequence>
<proteinExistence type="predicted"/>
<protein>
    <submittedName>
        <fullName evidence="4">Uncharacterized protein</fullName>
    </submittedName>
</protein>
<feature type="region of interest" description="Disordered" evidence="2">
    <location>
        <begin position="78"/>
        <end position="106"/>
    </location>
</feature>
<keyword evidence="3" id="KW-1185">Reference proteome</keyword>
<evidence type="ECO:0000313" key="3">
    <source>
        <dbReference type="Proteomes" id="UP000887572"/>
    </source>
</evidence>
<reference evidence="4" key="1">
    <citation type="submission" date="2022-11" db="UniProtKB">
        <authorList>
            <consortium name="WormBaseParasite"/>
        </authorList>
    </citation>
    <scope>IDENTIFICATION</scope>
</reference>
<evidence type="ECO:0000256" key="1">
    <source>
        <dbReference type="SAM" id="Coils"/>
    </source>
</evidence>
<evidence type="ECO:0000313" key="4">
    <source>
        <dbReference type="WBParaSite" id="Gr19_v10_g2934.t1"/>
    </source>
</evidence>
<dbReference type="Proteomes" id="UP000887572">
    <property type="component" value="Unplaced"/>
</dbReference>
<organism evidence="3 4">
    <name type="scientific">Globodera rostochiensis</name>
    <name type="common">Golden nematode worm</name>
    <name type="synonym">Heterodera rostochiensis</name>
    <dbReference type="NCBI Taxonomy" id="31243"/>
    <lineage>
        <taxon>Eukaryota</taxon>
        <taxon>Metazoa</taxon>
        <taxon>Ecdysozoa</taxon>
        <taxon>Nematoda</taxon>
        <taxon>Chromadorea</taxon>
        <taxon>Rhabditida</taxon>
        <taxon>Tylenchina</taxon>
        <taxon>Tylenchomorpha</taxon>
        <taxon>Tylenchoidea</taxon>
        <taxon>Heteroderidae</taxon>
        <taxon>Heteroderinae</taxon>
        <taxon>Globodera</taxon>
    </lineage>
</organism>